<reference evidence="1" key="1">
    <citation type="submission" date="2020-05" db="EMBL/GenBank/DDBJ databases">
        <title>Large-scale comparative analyses of tick genomes elucidate their genetic diversity and vector capacities.</title>
        <authorList>
            <person name="Jia N."/>
            <person name="Wang J."/>
            <person name="Shi W."/>
            <person name="Du L."/>
            <person name="Sun Y."/>
            <person name="Zhan W."/>
            <person name="Jiang J."/>
            <person name="Wang Q."/>
            <person name="Zhang B."/>
            <person name="Ji P."/>
            <person name="Sakyi L.B."/>
            <person name="Cui X."/>
            <person name="Yuan T."/>
            <person name="Jiang B."/>
            <person name="Yang W."/>
            <person name="Lam T.T.-Y."/>
            <person name="Chang Q."/>
            <person name="Ding S."/>
            <person name="Wang X."/>
            <person name="Zhu J."/>
            <person name="Ruan X."/>
            <person name="Zhao L."/>
            <person name="Wei J."/>
            <person name="Que T."/>
            <person name="Du C."/>
            <person name="Cheng J."/>
            <person name="Dai P."/>
            <person name="Han X."/>
            <person name="Huang E."/>
            <person name="Gao Y."/>
            <person name="Liu J."/>
            <person name="Shao H."/>
            <person name="Ye R."/>
            <person name="Li L."/>
            <person name="Wei W."/>
            <person name="Wang X."/>
            <person name="Wang C."/>
            <person name="Yang T."/>
            <person name="Huo Q."/>
            <person name="Li W."/>
            <person name="Guo W."/>
            <person name="Chen H."/>
            <person name="Zhou L."/>
            <person name="Ni X."/>
            <person name="Tian J."/>
            <person name="Zhou Y."/>
            <person name="Sheng Y."/>
            <person name="Liu T."/>
            <person name="Pan Y."/>
            <person name="Xia L."/>
            <person name="Li J."/>
            <person name="Zhao F."/>
            <person name="Cao W."/>
        </authorList>
    </citation>
    <scope>NUCLEOTIDE SEQUENCE</scope>
    <source>
        <strain evidence="1">Dsil-2018</strain>
    </source>
</reference>
<evidence type="ECO:0000313" key="2">
    <source>
        <dbReference type="Proteomes" id="UP000821865"/>
    </source>
</evidence>
<gene>
    <name evidence="1" type="ORF">HPB49_014292</name>
</gene>
<evidence type="ECO:0000313" key="1">
    <source>
        <dbReference type="EMBL" id="KAH7970687.1"/>
    </source>
</evidence>
<dbReference type="Proteomes" id="UP000821865">
    <property type="component" value="Chromosome 11"/>
</dbReference>
<keyword evidence="2" id="KW-1185">Reference proteome</keyword>
<sequence length="105" mass="11435">MALMSKHTPTSFDRPSVEALAQGVYLLLLCSVHEATSKLLPRLQVGDVALVHDVDSPPILWKVARVAELLPGRDGVARAFYLKPASDSVIRCPVQRVYLLEAGSL</sequence>
<organism evidence="1 2">
    <name type="scientific">Dermacentor silvarum</name>
    <name type="common">Tick</name>
    <dbReference type="NCBI Taxonomy" id="543639"/>
    <lineage>
        <taxon>Eukaryota</taxon>
        <taxon>Metazoa</taxon>
        <taxon>Ecdysozoa</taxon>
        <taxon>Arthropoda</taxon>
        <taxon>Chelicerata</taxon>
        <taxon>Arachnida</taxon>
        <taxon>Acari</taxon>
        <taxon>Parasitiformes</taxon>
        <taxon>Ixodida</taxon>
        <taxon>Ixodoidea</taxon>
        <taxon>Ixodidae</taxon>
        <taxon>Rhipicephalinae</taxon>
        <taxon>Dermacentor</taxon>
    </lineage>
</organism>
<protein>
    <submittedName>
        <fullName evidence="1">Uncharacterized protein</fullName>
    </submittedName>
</protein>
<proteinExistence type="predicted"/>
<comment type="caution">
    <text evidence="1">The sequence shown here is derived from an EMBL/GenBank/DDBJ whole genome shotgun (WGS) entry which is preliminary data.</text>
</comment>
<dbReference type="EMBL" id="CM023480">
    <property type="protein sequence ID" value="KAH7970687.1"/>
    <property type="molecule type" value="Genomic_DNA"/>
</dbReference>
<accession>A0ACB8DJ03</accession>
<name>A0ACB8DJ03_DERSI</name>